<proteinExistence type="inferred from homology"/>
<keyword evidence="3" id="KW-0813">Transport</keyword>
<name>A0A7R6PST7_9BACT</name>
<evidence type="ECO:0000256" key="6">
    <source>
        <dbReference type="ARBA" id="ARBA00022692"/>
    </source>
</evidence>
<dbReference type="Proteomes" id="UP000595564">
    <property type="component" value="Chromosome"/>
</dbReference>
<dbReference type="GO" id="GO:0019646">
    <property type="term" value="P:aerobic electron transport chain"/>
    <property type="evidence" value="ECO:0007669"/>
    <property type="project" value="TreeGrafter"/>
</dbReference>
<dbReference type="RefSeq" id="WP_201328309.1">
    <property type="nucleotide sequence ID" value="NZ_AP017470.1"/>
</dbReference>
<evidence type="ECO:0000256" key="2">
    <source>
        <dbReference type="ARBA" id="ARBA00007543"/>
    </source>
</evidence>
<feature type="transmembrane region" description="Helical" evidence="12">
    <location>
        <begin position="199"/>
        <end position="217"/>
    </location>
</feature>
<evidence type="ECO:0000313" key="14">
    <source>
        <dbReference type="Proteomes" id="UP000595564"/>
    </source>
</evidence>
<dbReference type="EMBL" id="AP017470">
    <property type="protein sequence ID" value="BBB31977.1"/>
    <property type="molecule type" value="Genomic_DNA"/>
</dbReference>
<feature type="transmembrane region" description="Helical" evidence="12">
    <location>
        <begin position="300"/>
        <end position="319"/>
    </location>
</feature>
<dbReference type="PANTHER" id="PTHR43141:SF5">
    <property type="entry name" value="CYTOCHROME BD-I UBIQUINOL OXIDASE SUBUNIT 2"/>
    <property type="match status" value="1"/>
</dbReference>
<evidence type="ECO:0000313" key="13">
    <source>
        <dbReference type="EMBL" id="BBB31977.1"/>
    </source>
</evidence>
<evidence type="ECO:0000256" key="4">
    <source>
        <dbReference type="ARBA" id="ARBA00022475"/>
    </source>
</evidence>
<dbReference type="InterPro" id="IPR003317">
    <property type="entry name" value="Cyt-d_oxidase_su2"/>
</dbReference>
<feature type="transmembrane region" description="Helical" evidence="12">
    <location>
        <begin position="229"/>
        <end position="249"/>
    </location>
</feature>
<feature type="transmembrane region" description="Helical" evidence="12">
    <location>
        <begin position="256"/>
        <end position="280"/>
    </location>
</feature>
<dbReference type="GO" id="GO:0070069">
    <property type="term" value="C:cytochrome complex"/>
    <property type="evidence" value="ECO:0007669"/>
    <property type="project" value="TreeGrafter"/>
</dbReference>
<evidence type="ECO:0000256" key="5">
    <source>
        <dbReference type="ARBA" id="ARBA00022617"/>
    </source>
</evidence>
<dbReference type="GO" id="GO:0009055">
    <property type="term" value="F:electron transfer activity"/>
    <property type="evidence" value="ECO:0007669"/>
    <property type="project" value="TreeGrafter"/>
</dbReference>
<dbReference type="AlphaFoldDB" id="A0A7R6PST7"/>
<dbReference type="PIRSF" id="PIRSF000267">
    <property type="entry name" value="Cyt_oxidse_sub2"/>
    <property type="match status" value="1"/>
</dbReference>
<dbReference type="KEGG" id="thyd:TTHT_0361"/>
<keyword evidence="11 12" id="KW-0472">Membrane</keyword>
<accession>A0A7R6PST7</accession>
<comment type="subcellular location">
    <subcellularLocation>
        <location evidence="1">Cell membrane</location>
        <topology evidence="1">Multi-pass membrane protein</topology>
    </subcellularLocation>
</comment>
<feature type="transmembrane region" description="Helical" evidence="12">
    <location>
        <begin position="157"/>
        <end position="178"/>
    </location>
</feature>
<evidence type="ECO:0000256" key="8">
    <source>
        <dbReference type="ARBA" id="ARBA00022982"/>
    </source>
</evidence>
<evidence type="ECO:0000256" key="3">
    <source>
        <dbReference type="ARBA" id="ARBA00022448"/>
    </source>
</evidence>
<evidence type="ECO:0000256" key="7">
    <source>
        <dbReference type="ARBA" id="ARBA00022723"/>
    </source>
</evidence>
<keyword evidence="4" id="KW-1003">Cell membrane</keyword>
<reference evidence="13 14" key="1">
    <citation type="journal article" date="2012" name="Extremophiles">
        <title>Thermotomaculum hydrothermale gen. nov., sp. nov., a novel heterotrophic thermophile within the phylum Acidobacteria from a deep-sea hydrothermal vent chimney in the Southern Okinawa Trough.</title>
        <authorList>
            <person name="Izumi H."/>
            <person name="Nunoura T."/>
            <person name="Miyazaki M."/>
            <person name="Mino S."/>
            <person name="Toki T."/>
            <person name="Takai K."/>
            <person name="Sako Y."/>
            <person name="Sawabe T."/>
            <person name="Nakagawa S."/>
        </authorList>
    </citation>
    <scope>NUCLEOTIDE SEQUENCE [LARGE SCALE GENOMIC DNA]</scope>
    <source>
        <strain evidence="13 14">AC55</strain>
    </source>
</reference>
<dbReference type="NCBIfam" id="TIGR00203">
    <property type="entry name" value="cydB"/>
    <property type="match status" value="1"/>
</dbReference>
<keyword evidence="14" id="KW-1185">Reference proteome</keyword>
<evidence type="ECO:0000256" key="1">
    <source>
        <dbReference type="ARBA" id="ARBA00004651"/>
    </source>
</evidence>
<dbReference type="GO" id="GO:0016682">
    <property type="term" value="F:oxidoreductase activity, acting on diphenols and related substances as donors, oxygen as acceptor"/>
    <property type="evidence" value="ECO:0007669"/>
    <property type="project" value="TreeGrafter"/>
</dbReference>
<dbReference type="PANTHER" id="PTHR43141">
    <property type="entry name" value="CYTOCHROME BD2 SUBUNIT II"/>
    <property type="match status" value="1"/>
</dbReference>
<evidence type="ECO:0000256" key="9">
    <source>
        <dbReference type="ARBA" id="ARBA00022989"/>
    </source>
</evidence>
<dbReference type="Pfam" id="PF02322">
    <property type="entry name" value="Cyt_bd_oxida_II"/>
    <property type="match status" value="1"/>
</dbReference>
<comment type="similarity">
    <text evidence="2">Belongs to the cytochrome ubiquinol oxidase subunit 2 family.</text>
</comment>
<keyword evidence="5" id="KW-0349">Heme</keyword>
<protein>
    <submittedName>
        <fullName evidence="13">Cytochrome d ubiquinol oxidase subunit II</fullName>
    </submittedName>
</protein>
<organism evidence="13 14">
    <name type="scientific">Thermotomaculum hydrothermale</name>
    <dbReference type="NCBI Taxonomy" id="981385"/>
    <lineage>
        <taxon>Bacteria</taxon>
        <taxon>Pseudomonadati</taxon>
        <taxon>Acidobacteriota</taxon>
        <taxon>Holophagae</taxon>
        <taxon>Thermotomaculales</taxon>
        <taxon>Thermotomaculaceae</taxon>
        <taxon>Thermotomaculum</taxon>
    </lineage>
</organism>
<dbReference type="GO" id="GO:0046872">
    <property type="term" value="F:metal ion binding"/>
    <property type="evidence" value="ECO:0007669"/>
    <property type="project" value="UniProtKB-KW"/>
</dbReference>
<feature type="transmembrane region" description="Helical" evidence="12">
    <location>
        <begin position="114"/>
        <end position="137"/>
    </location>
</feature>
<keyword evidence="7" id="KW-0479">Metal-binding</keyword>
<sequence length="342" mass="38910">MIWQVIWFILWAVLWAVYFTLDGFDLGLGSLLPVLAKNENEKRIIYNAMGPFWDGNEVWLITAGGATFAAFPKTYAIMFSCLYTPLLLILFALILRGVAFEFRSKHDSDGWRKIWDYCLVFGSFLPALLFGVAFANIFQGIPFDANGMYHGNTLKLLNPYGLVGGILFVLLFMMHGSLWLWAKSEGDLAQRAKEIADKLWNAVLVFAVIFLIYSYVATKLWDNYFKHPLLFVIPLIAVIALIMVKVYLVKGENWKGWFASSLTILFTTFWSIAGLFPNLFPSSIDPNASLTIYNSSSSELTLKIMTVVAVIFVPLVLFYQFWAYKTFSHTVTEKDLESDEAY</sequence>
<feature type="transmembrane region" description="Helical" evidence="12">
    <location>
        <begin position="6"/>
        <end position="36"/>
    </location>
</feature>
<evidence type="ECO:0000256" key="12">
    <source>
        <dbReference type="SAM" id="Phobius"/>
    </source>
</evidence>
<evidence type="ECO:0000256" key="11">
    <source>
        <dbReference type="ARBA" id="ARBA00023136"/>
    </source>
</evidence>
<keyword evidence="9 12" id="KW-1133">Transmembrane helix</keyword>
<gene>
    <name evidence="13" type="primary">cydB</name>
    <name evidence="13" type="ORF">TTHT_0361</name>
</gene>
<evidence type="ECO:0000256" key="10">
    <source>
        <dbReference type="ARBA" id="ARBA00023004"/>
    </source>
</evidence>
<dbReference type="GO" id="GO:0005886">
    <property type="term" value="C:plasma membrane"/>
    <property type="evidence" value="ECO:0007669"/>
    <property type="project" value="UniProtKB-SubCell"/>
</dbReference>
<keyword evidence="6 12" id="KW-0812">Transmembrane</keyword>
<keyword evidence="10" id="KW-0408">Iron</keyword>
<keyword evidence="8" id="KW-0249">Electron transport</keyword>
<feature type="transmembrane region" description="Helical" evidence="12">
    <location>
        <begin position="82"/>
        <end position="102"/>
    </location>
</feature>